<name>A0A9W6FLC3_XANFL</name>
<proteinExistence type="predicted"/>
<feature type="transmembrane region" description="Helical" evidence="2">
    <location>
        <begin position="151"/>
        <end position="175"/>
    </location>
</feature>
<organism evidence="3 5">
    <name type="scientific">Xanthobacter flavus</name>
    <dbReference type="NCBI Taxonomy" id="281"/>
    <lineage>
        <taxon>Bacteria</taxon>
        <taxon>Pseudomonadati</taxon>
        <taxon>Pseudomonadota</taxon>
        <taxon>Alphaproteobacteria</taxon>
        <taxon>Hyphomicrobiales</taxon>
        <taxon>Xanthobacteraceae</taxon>
        <taxon>Xanthobacter</taxon>
    </lineage>
</organism>
<dbReference type="Proteomes" id="UP001245370">
    <property type="component" value="Unassembled WGS sequence"/>
</dbReference>
<evidence type="ECO:0000256" key="2">
    <source>
        <dbReference type="SAM" id="Phobius"/>
    </source>
</evidence>
<dbReference type="SUPFAM" id="SSF53474">
    <property type="entry name" value="alpha/beta-Hydrolases"/>
    <property type="match status" value="1"/>
</dbReference>
<reference evidence="4 6" key="2">
    <citation type="submission" date="2023-07" db="EMBL/GenBank/DDBJ databases">
        <title>Genomic Encyclopedia of Type Strains, Phase IV (KMG-IV): sequencing the most valuable type-strain genomes for metagenomic binning, comparative biology and taxonomic classification.</title>
        <authorList>
            <person name="Goeker M."/>
        </authorList>
    </citation>
    <scope>NUCLEOTIDE SEQUENCE [LARGE SCALE GENOMIC DNA]</scope>
    <source>
        <strain evidence="4 6">DSM 338</strain>
    </source>
</reference>
<protein>
    <recommendedName>
        <fullName evidence="7">Lipase</fullName>
    </recommendedName>
</protein>
<dbReference type="Proteomes" id="UP001144397">
    <property type="component" value="Unassembled WGS sequence"/>
</dbReference>
<dbReference type="GeneID" id="95764659"/>
<gene>
    <name evidence="4" type="ORF">GGQ86_003735</name>
    <name evidence="3" type="ORF">XFLAVUS301_38840</name>
</gene>
<evidence type="ECO:0000256" key="1">
    <source>
        <dbReference type="SAM" id="MobiDB-lite"/>
    </source>
</evidence>
<keyword evidence="2" id="KW-0812">Transmembrane</keyword>
<dbReference type="InterPro" id="IPR029058">
    <property type="entry name" value="AB_hydrolase_fold"/>
</dbReference>
<keyword evidence="2" id="KW-0472">Membrane</keyword>
<keyword evidence="6" id="KW-1185">Reference proteome</keyword>
<accession>A0A9W6FLC3</accession>
<feature type="transmembrane region" description="Helical" evidence="2">
    <location>
        <begin position="181"/>
        <end position="202"/>
    </location>
</feature>
<evidence type="ECO:0008006" key="7">
    <source>
        <dbReference type="Google" id="ProtNLM"/>
    </source>
</evidence>
<evidence type="ECO:0000313" key="3">
    <source>
        <dbReference type="EMBL" id="GLI24210.1"/>
    </source>
</evidence>
<sequence>MHDAEGTLAGPTAGTDAEARGIPPQDADARARVRRRHVFFIAGFDPMAVEGHHRIFVRELKRFGDVWNVRTHCRDSAPVPTPTGGFWRTEADGPNWHTDTTFENLGWHDLTRADMGRSVWSHMKGSVRAMADMVSSGTIANYFRSSRRYGLFFLFTYMLLSVFWGLAAAAGFFLYQWLAAFGTVVATVAGLAVTLAGGLLLMRWPGRRFRLKQSLDLAEFSVDFVRGRHPQVEARIRAFADRLRAVEAEAAAQGVDEIIVSGHSLGAMLAVSAVAAALTADPAFGTRARVRILTLGSTTAKFALHPAGGRFREAAERVAAAEQIGWVEVQSRDDIVSFYKVNPVTLGPVSFAPVLLPPGDYSLKPLIRHVEIRQMISPAIYRRHWFDVMRLHCQCFLAGDIRSTHDFYAYVCGPLSFDVLASHTNSLRAYLLPDGTLRPLVYDAAGCILPLPESETAA</sequence>
<reference evidence="3" key="1">
    <citation type="submission" date="2022-12" db="EMBL/GenBank/DDBJ databases">
        <title>Reference genome sequencing for broad-spectrum identification of bacterial and archaeal isolates by mass spectrometry.</title>
        <authorList>
            <person name="Sekiguchi Y."/>
            <person name="Tourlousse D.M."/>
        </authorList>
    </citation>
    <scope>NUCLEOTIDE SEQUENCE</scope>
    <source>
        <strain evidence="3">301</strain>
    </source>
</reference>
<evidence type="ECO:0000313" key="4">
    <source>
        <dbReference type="EMBL" id="MDR6335240.1"/>
    </source>
</evidence>
<evidence type="ECO:0000313" key="5">
    <source>
        <dbReference type="Proteomes" id="UP001144397"/>
    </source>
</evidence>
<dbReference type="AlphaFoldDB" id="A0A9W6FLC3"/>
<feature type="region of interest" description="Disordered" evidence="1">
    <location>
        <begin position="1"/>
        <end position="28"/>
    </location>
</feature>
<dbReference type="RefSeq" id="WP_281809007.1">
    <property type="nucleotide sequence ID" value="NZ_BSDO01000006.1"/>
</dbReference>
<keyword evidence="2" id="KW-1133">Transmembrane helix</keyword>
<evidence type="ECO:0000313" key="6">
    <source>
        <dbReference type="Proteomes" id="UP001245370"/>
    </source>
</evidence>
<dbReference type="EMBL" id="BSDO01000006">
    <property type="protein sequence ID" value="GLI24210.1"/>
    <property type="molecule type" value="Genomic_DNA"/>
</dbReference>
<comment type="caution">
    <text evidence="3">The sequence shown here is derived from an EMBL/GenBank/DDBJ whole genome shotgun (WGS) entry which is preliminary data.</text>
</comment>
<dbReference type="EMBL" id="JAVDPY010000007">
    <property type="protein sequence ID" value="MDR6335240.1"/>
    <property type="molecule type" value="Genomic_DNA"/>
</dbReference>